<evidence type="ECO:0000256" key="14">
    <source>
        <dbReference type="SAM" id="Phobius"/>
    </source>
</evidence>
<dbReference type="PRINTS" id="PR01609">
    <property type="entry name" value="CD36FAMILY"/>
</dbReference>
<keyword evidence="7 14" id="KW-0472">Membrane</keyword>
<evidence type="ECO:0000256" key="1">
    <source>
        <dbReference type="ARBA" id="ARBA00004189"/>
    </source>
</evidence>
<dbReference type="PRINTS" id="PR01611">
    <property type="entry name" value="LIMPII"/>
</dbReference>
<keyword evidence="5 14" id="KW-0812">Transmembrane</keyword>
<evidence type="ECO:0000256" key="12">
    <source>
        <dbReference type="ARBA" id="ARBA00042244"/>
    </source>
</evidence>
<dbReference type="GO" id="GO:0005901">
    <property type="term" value="C:caveola"/>
    <property type="evidence" value="ECO:0007669"/>
    <property type="project" value="UniProtKB-SubCell"/>
</dbReference>
<keyword evidence="4" id="KW-1003">Cell membrane</keyword>
<evidence type="ECO:0000313" key="15">
    <source>
        <dbReference type="EMBL" id="KAK8737266.1"/>
    </source>
</evidence>
<dbReference type="Proteomes" id="UP001445076">
    <property type="component" value="Unassembled WGS sequence"/>
</dbReference>
<reference evidence="15 16" key="1">
    <citation type="journal article" date="2024" name="BMC Genomics">
        <title>Genome assembly of redclaw crayfish (Cherax quadricarinatus) provides insights into its immune adaptation and hypoxia tolerance.</title>
        <authorList>
            <person name="Liu Z."/>
            <person name="Zheng J."/>
            <person name="Li H."/>
            <person name="Fang K."/>
            <person name="Wang S."/>
            <person name="He J."/>
            <person name="Zhou D."/>
            <person name="Weng S."/>
            <person name="Chi M."/>
            <person name="Gu Z."/>
            <person name="He J."/>
            <person name="Li F."/>
            <person name="Wang M."/>
        </authorList>
    </citation>
    <scope>NUCLEOTIDE SEQUENCE [LARGE SCALE GENOMIC DNA]</scope>
    <source>
        <strain evidence="15">ZL_2023a</strain>
    </source>
</reference>
<dbReference type="EMBL" id="JARKIK010000042">
    <property type="protein sequence ID" value="KAK8737266.1"/>
    <property type="molecule type" value="Genomic_DNA"/>
</dbReference>
<sequence>RREGALSCLSVCDSIFTMRRVVILGCLGALGLLLVVFGSIVAGSFDTFVDNIVKKELVLQNGTDIYKKWKLPPIVPHLLVYFFNVTNAEEFLSGSKPVLKEVGPYCYREHWEKVNITFHDNGTVSYETQKHYFFERGSSVGSEDDVITTLNIPMLTAVSQWRFAQRLAKLALSSMLEVLSEKPFISRTVSDLMWGYDDPLLRIAKDIIPPEQRLPYDKFGFFIQKNGSTDGLLNVFTGVNDMAKYTTIDTFNKERDLKYWKTDECNKIKGTDGSSFPPGIRRDTVLYMFNENLCRSIPLTFWKEVEEDGIKGFRFSPPADVFANVSIKPENDCYCVGGPPCIGGGVFNISTCKYGSPTIVSWPHFYQGDPKFLDAVEGLKPDAEQHSLYIDVSPRTGSPLRAQARLQINIAVPHVPEVKPAARLREIIFPVLWFQDGVSGLPEDVIEMLRMAENVPEVTKASLIMAFFIIGVVILLGVGITILAEYFKLHIPFLNPSIEVKKEGKVTDGKPTLTTKPEPAGHINPLVTENPESDIA</sequence>
<keyword evidence="9" id="KW-0675">Receptor</keyword>
<feature type="region of interest" description="Disordered" evidence="13">
    <location>
        <begin position="505"/>
        <end position="536"/>
    </location>
</feature>
<evidence type="ECO:0000256" key="9">
    <source>
        <dbReference type="ARBA" id="ARBA00023170"/>
    </source>
</evidence>
<protein>
    <recommendedName>
        <fullName evidence="11">Scavenger receptor class B member 1</fullName>
    </recommendedName>
    <alternativeName>
        <fullName evidence="12">SR-BI</fullName>
    </alternativeName>
</protein>
<evidence type="ECO:0000256" key="8">
    <source>
        <dbReference type="ARBA" id="ARBA00023157"/>
    </source>
</evidence>
<keyword evidence="10" id="KW-0325">Glycoprotein</keyword>
<comment type="similarity">
    <text evidence="3">Belongs to the CD36 family.</text>
</comment>
<evidence type="ECO:0000256" key="10">
    <source>
        <dbReference type="ARBA" id="ARBA00023180"/>
    </source>
</evidence>
<evidence type="ECO:0000256" key="5">
    <source>
        <dbReference type="ARBA" id="ARBA00022692"/>
    </source>
</evidence>
<evidence type="ECO:0000256" key="2">
    <source>
        <dbReference type="ARBA" id="ARBA00004651"/>
    </source>
</evidence>
<dbReference type="AlphaFoldDB" id="A0AAW0XC11"/>
<evidence type="ECO:0000256" key="7">
    <source>
        <dbReference type="ARBA" id="ARBA00023136"/>
    </source>
</evidence>
<comment type="subcellular location">
    <subcellularLocation>
        <location evidence="2">Cell membrane</location>
        <topology evidence="2">Multi-pass membrane protein</topology>
    </subcellularLocation>
    <subcellularLocation>
        <location evidence="1">Membrane</location>
        <location evidence="1">Caveola</location>
        <topology evidence="1">Multi-pass membrane protein</topology>
    </subcellularLocation>
</comment>
<dbReference type="PANTHER" id="PTHR11923:SF110">
    <property type="entry name" value="SCAVENGER RECEPTOR CLASS B MEMBER 1"/>
    <property type="match status" value="1"/>
</dbReference>
<dbReference type="Pfam" id="PF01130">
    <property type="entry name" value="CD36"/>
    <property type="match status" value="1"/>
</dbReference>
<dbReference type="GO" id="GO:0005044">
    <property type="term" value="F:scavenger receptor activity"/>
    <property type="evidence" value="ECO:0007669"/>
    <property type="project" value="InterPro"/>
</dbReference>
<evidence type="ECO:0000256" key="13">
    <source>
        <dbReference type="SAM" id="MobiDB-lite"/>
    </source>
</evidence>
<evidence type="ECO:0000256" key="11">
    <source>
        <dbReference type="ARBA" id="ARBA00040821"/>
    </source>
</evidence>
<comment type="caution">
    <text evidence="15">The sequence shown here is derived from an EMBL/GenBank/DDBJ whole genome shotgun (WGS) entry which is preliminary data.</text>
</comment>
<dbReference type="PANTHER" id="PTHR11923">
    <property type="entry name" value="SCAVENGER RECEPTOR CLASS B TYPE-1 SR-B1"/>
    <property type="match status" value="1"/>
</dbReference>
<feature type="transmembrane region" description="Helical" evidence="14">
    <location>
        <begin position="21"/>
        <end position="45"/>
    </location>
</feature>
<keyword evidence="8" id="KW-1015">Disulfide bond</keyword>
<keyword evidence="6 14" id="KW-1133">Transmembrane helix</keyword>
<evidence type="ECO:0000256" key="4">
    <source>
        <dbReference type="ARBA" id="ARBA00022475"/>
    </source>
</evidence>
<evidence type="ECO:0000256" key="3">
    <source>
        <dbReference type="ARBA" id="ARBA00010532"/>
    </source>
</evidence>
<accession>A0AAW0XC11</accession>
<organism evidence="15 16">
    <name type="scientific">Cherax quadricarinatus</name>
    <name type="common">Australian red claw crayfish</name>
    <dbReference type="NCBI Taxonomy" id="27406"/>
    <lineage>
        <taxon>Eukaryota</taxon>
        <taxon>Metazoa</taxon>
        <taxon>Ecdysozoa</taxon>
        <taxon>Arthropoda</taxon>
        <taxon>Crustacea</taxon>
        <taxon>Multicrustacea</taxon>
        <taxon>Malacostraca</taxon>
        <taxon>Eumalacostraca</taxon>
        <taxon>Eucarida</taxon>
        <taxon>Decapoda</taxon>
        <taxon>Pleocyemata</taxon>
        <taxon>Astacidea</taxon>
        <taxon>Parastacoidea</taxon>
        <taxon>Parastacidae</taxon>
        <taxon>Cherax</taxon>
    </lineage>
</organism>
<dbReference type="InterPro" id="IPR005429">
    <property type="entry name" value="LimpII"/>
</dbReference>
<dbReference type="InterPro" id="IPR002159">
    <property type="entry name" value="CD36_fam"/>
</dbReference>
<evidence type="ECO:0000256" key="6">
    <source>
        <dbReference type="ARBA" id="ARBA00022989"/>
    </source>
</evidence>
<dbReference type="GO" id="GO:0005764">
    <property type="term" value="C:lysosome"/>
    <property type="evidence" value="ECO:0007669"/>
    <property type="project" value="InterPro"/>
</dbReference>
<proteinExistence type="inferred from homology"/>
<name>A0AAW0XC11_CHEQU</name>
<gene>
    <name evidence="15" type="ORF">OTU49_004416</name>
</gene>
<keyword evidence="16" id="KW-1185">Reference proteome</keyword>
<feature type="non-terminal residue" evidence="15">
    <location>
        <position position="1"/>
    </location>
</feature>
<feature type="transmembrane region" description="Helical" evidence="14">
    <location>
        <begin position="463"/>
        <end position="484"/>
    </location>
</feature>
<evidence type="ECO:0000313" key="16">
    <source>
        <dbReference type="Proteomes" id="UP001445076"/>
    </source>
</evidence>